<sequence>MKSEEQYNWDYVYDANYETFAASLLRIKRSQQWCYIENAIRRKHGNFNNLRSIEIGSGMGKVSALLALMGVNVTLVDNNKKALELAGNLFSYIGCKGKFVYADALALPEALWNNYDIALSLGTGEHFTGVNRKRIIESHYKVLKTKGVVFFIVPNAACLRYNVLMNISAFSGGSLEKEFPFSKKELVGLAQSVGFANVYAVGLNYKEAKERFKFGSLVRGAANQYFPRLTRYIRKLRKREHLKTHQDVKQINFNECRETLITPILELKASRFDNLFGYAIMLTGEK</sequence>
<dbReference type="AlphaFoldDB" id="A0A1F5RG50"/>
<organism evidence="2 3">
    <name type="scientific">Candidatus Edwardsbacteria bacterium GWF2_54_11</name>
    <dbReference type="NCBI Taxonomy" id="1817851"/>
    <lineage>
        <taxon>Bacteria</taxon>
        <taxon>Candidatus Edwardsiibacteriota</taxon>
    </lineage>
</organism>
<dbReference type="InterPro" id="IPR041698">
    <property type="entry name" value="Methyltransf_25"/>
</dbReference>
<evidence type="ECO:0000313" key="2">
    <source>
        <dbReference type="EMBL" id="OGF13409.1"/>
    </source>
</evidence>
<dbReference type="InterPro" id="IPR029063">
    <property type="entry name" value="SAM-dependent_MTases_sf"/>
</dbReference>
<dbReference type="SUPFAM" id="SSF53335">
    <property type="entry name" value="S-adenosyl-L-methionine-dependent methyltransferases"/>
    <property type="match status" value="1"/>
</dbReference>
<dbReference type="Proteomes" id="UP000177230">
    <property type="component" value="Unassembled WGS sequence"/>
</dbReference>
<gene>
    <name evidence="2" type="ORF">A2024_05340</name>
</gene>
<dbReference type="Gene3D" id="3.40.50.150">
    <property type="entry name" value="Vaccinia Virus protein VP39"/>
    <property type="match status" value="1"/>
</dbReference>
<evidence type="ECO:0000313" key="3">
    <source>
        <dbReference type="Proteomes" id="UP000177230"/>
    </source>
</evidence>
<accession>A0A1F5RG50</accession>
<evidence type="ECO:0000259" key="1">
    <source>
        <dbReference type="Pfam" id="PF13649"/>
    </source>
</evidence>
<comment type="caution">
    <text evidence="2">The sequence shown here is derived from an EMBL/GenBank/DDBJ whole genome shotgun (WGS) entry which is preliminary data.</text>
</comment>
<proteinExistence type="predicted"/>
<dbReference type="CDD" id="cd02440">
    <property type="entry name" value="AdoMet_MTases"/>
    <property type="match status" value="1"/>
</dbReference>
<dbReference type="EMBL" id="MFFM01000019">
    <property type="protein sequence ID" value="OGF13409.1"/>
    <property type="molecule type" value="Genomic_DNA"/>
</dbReference>
<protein>
    <recommendedName>
        <fullName evidence="1">Methyltransferase domain-containing protein</fullName>
    </recommendedName>
</protein>
<feature type="domain" description="Methyltransferase" evidence="1">
    <location>
        <begin position="54"/>
        <end position="147"/>
    </location>
</feature>
<reference evidence="2 3" key="1">
    <citation type="journal article" date="2016" name="Nat. Commun.">
        <title>Thousands of microbial genomes shed light on interconnected biogeochemical processes in an aquifer system.</title>
        <authorList>
            <person name="Anantharaman K."/>
            <person name="Brown C.T."/>
            <person name="Hug L.A."/>
            <person name="Sharon I."/>
            <person name="Castelle C.J."/>
            <person name="Probst A.J."/>
            <person name="Thomas B.C."/>
            <person name="Singh A."/>
            <person name="Wilkins M.J."/>
            <person name="Karaoz U."/>
            <person name="Brodie E.L."/>
            <person name="Williams K.H."/>
            <person name="Hubbard S.S."/>
            <person name="Banfield J.F."/>
        </authorList>
    </citation>
    <scope>NUCLEOTIDE SEQUENCE [LARGE SCALE GENOMIC DNA]</scope>
</reference>
<dbReference type="Pfam" id="PF13649">
    <property type="entry name" value="Methyltransf_25"/>
    <property type="match status" value="1"/>
</dbReference>
<name>A0A1F5RG50_9BACT</name>